<dbReference type="PANTHER" id="PTHR35010">
    <property type="entry name" value="BLL4672 PROTEIN-RELATED"/>
    <property type="match status" value="1"/>
</dbReference>
<evidence type="ECO:0000256" key="1">
    <source>
        <dbReference type="SAM" id="MobiDB-lite"/>
    </source>
</evidence>
<gene>
    <name evidence="3" type="ORF">J4573_36955</name>
</gene>
<dbReference type="Proteomes" id="UP000669179">
    <property type="component" value="Unassembled WGS sequence"/>
</dbReference>
<dbReference type="Gene3D" id="1.10.260.40">
    <property type="entry name" value="lambda repressor-like DNA-binding domains"/>
    <property type="match status" value="1"/>
</dbReference>
<keyword evidence="4" id="KW-1185">Reference proteome</keyword>
<dbReference type="InterPro" id="IPR010982">
    <property type="entry name" value="Lambda_DNA-bd_dom_sf"/>
</dbReference>
<feature type="compositionally biased region" description="Basic and acidic residues" evidence="1">
    <location>
        <begin position="1"/>
        <end position="17"/>
    </location>
</feature>
<dbReference type="Pfam" id="PF13560">
    <property type="entry name" value="HTH_31"/>
    <property type="match status" value="1"/>
</dbReference>
<evidence type="ECO:0000313" key="4">
    <source>
        <dbReference type="Proteomes" id="UP000669179"/>
    </source>
</evidence>
<dbReference type="GO" id="GO:0003677">
    <property type="term" value="F:DNA binding"/>
    <property type="evidence" value="ECO:0007669"/>
    <property type="project" value="InterPro"/>
</dbReference>
<dbReference type="SUPFAM" id="SSF47413">
    <property type="entry name" value="lambda repressor-like DNA-binding domains"/>
    <property type="match status" value="1"/>
</dbReference>
<dbReference type="InterPro" id="IPR041413">
    <property type="entry name" value="MLTR_LBD"/>
</dbReference>
<feature type="region of interest" description="Disordered" evidence="1">
    <location>
        <begin position="1"/>
        <end position="42"/>
    </location>
</feature>
<dbReference type="Gene3D" id="3.30.450.180">
    <property type="match status" value="1"/>
</dbReference>
<dbReference type="SMART" id="SM00530">
    <property type="entry name" value="HTH_XRE"/>
    <property type="match status" value="1"/>
</dbReference>
<reference evidence="3" key="1">
    <citation type="submission" date="2021-03" db="EMBL/GenBank/DDBJ databases">
        <authorList>
            <person name="Kanchanasin P."/>
            <person name="Saeng-In P."/>
            <person name="Phongsopitanun W."/>
            <person name="Yuki M."/>
            <person name="Kudo T."/>
            <person name="Ohkuma M."/>
            <person name="Tanasupawat S."/>
        </authorList>
    </citation>
    <scope>NUCLEOTIDE SEQUENCE</scope>
    <source>
        <strain evidence="3">GKU 128</strain>
    </source>
</reference>
<protein>
    <submittedName>
        <fullName evidence="3">Helix-turn-helix domain-containing protein</fullName>
    </submittedName>
</protein>
<evidence type="ECO:0000313" key="3">
    <source>
        <dbReference type="EMBL" id="MBO2452730.1"/>
    </source>
</evidence>
<feature type="domain" description="HTH cro/C1-type" evidence="2">
    <location>
        <begin position="15"/>
        <end position="87"/>
    </location>
</feature>
<dbReference type="Pfam" id="PF17765">
    <property type="entry name" value="MLTR_LBD"/>
    <property type="match status" value="1"/>
</dbReference>
<comment type="caution">
    <text evidence="3">The sequence shown here is derived from an EMBL/GenBank/DDBJ whole genome shotgun (WGS) entry which is preliminary data.</text>
</comment>
<name>A0A939PHG2_9ACTN</name>
<dbReference type="RefSeq" id="WP_208260752.1">
    <property type="nucleotide sequence ID" value="NZ_JAGEOJ010000017.1"/>
</dbReference>
<evidence type="ECO:0000259" key="2">
    <source>
        <dbReference type="SMART" id="SM00530"/>
    </source>
</evidence>
<dbReference type="InterPro" id="IPR001387">
    <property type="entry name" value="Cro/C1-type_HTH"/>
</dbReference>
<dbReference type="AlphaFoldDB" id="A0A939PHG2"/>
<dbReference type="PANTHER" id="PTHR35010:SF2">
    <property type="entry name" value="BLL4672 PROTEIN"/>
    <property type="match status" value="1"/>
</dbReference>
<proteinExistence type="predicted"/>
<organism evidence="3 4">
    <name type="scientific">Actinomadura barringtoniae</name>
    <dbReference type="NCBI Taxonomy" id="1427535"/>
    <lineage>
        <taxon>Bacteria</taxon>
        <taxon>Bacillati</taxon>
        <taxon>Actinomycetota</taxon>
        <taxon>Actinomycetes</taxon>
        <taxon>Streptosporangiales</taxon>
        <taxon>Thermomonosporaceae</taxon>
        <taxon>Actinomadura</taxon>
    </lineage>
</organism>
<dbReference type="CDD" id="cd00093">
    <property type="entry name" value="HTH_XRE"/>
    <property type="match status" value="1"/>
</dbReference>
<sequence>MPTATQDRRRELGEFLRSRRARRSPEDLGLPHGPRRRTPGLRREEVAAHAGMSVTWYTWLEQGRPARVSRQVLDSLARVLSLDAVEHRHLLELAGETPPNEAPPPQVGPEVRDLLRLLEPNPAHVVTRCFDIVAWNAPVEELFAGLADRPAAERNAVWLTFHEPWMRSWLVEWEREARWLVGLLRNEAGRQLDNPRYAEIVGRLQATSAEFREFWDAHDVIPFTASKRRVRHPERGELTLRYVKLTVEDDPDKSIIVHYPDESAAAARRDGAGPDPAR</sequence>
<accession>A0A939PHG2</accession>
<dbReference type="EMBL" id="JAGEOJ010000017">
    <property type="protein sequence ID" value="MBO2452730.1"/>
    <property type="molecule type" value="Genomic_DNA"/>
</dbReference>